<protein>
    <recommendedName>
        <fullName evidence="2">histidine kinase</fullName>
        <ecNumber evidence="2">2.7.13.3</ecNumber>
    </recommendedName>
</protein>
<dbReference type="Pfam" id="PF23540">
    <property type="entry name" value="DesK_N"/>
    <property type="match status" value="1"/>
</dbReference>
<reference evidence="12" key="1">
    <citation type="submission" date="2016-10" db="EMBL/GenBank/DDBJ databases">
        <authorList>
            <person name="Varghese N."/>
            <person name="Submissions S."/>
        </authorList>
    </citation>
    <scope>NUCLEOTIDE SEQUENCE [LARGE SCALE GENOMIC DNA]</scope>
    <source>
        <strain evidence="12">FP5</strain>
    </source>
</reference>
<feature type="transmembrane region" description="Helical" evidence="7">
    <location>
        <begin position="64"/>
        <end position="93"/>
    </location>
</feature>
<keyword evidence="7" id="KW-0472">Membrane</keyword>
<keyword evidence="12" id="KW-1185">Reference proteome</keyword>
<evidence type="ECO:0000259" key="9">
    <source>
        <dbReference type="Pfam" id="PF07730"/>
    </source>
</evidence>
<dbReference type="SUPFAM" id="SSF55874">
    <property type="entry name" value="ATPase domain of HSP90 chaperone/DNA topoisomerase II/histidine kinase"/>
    <property type="match status" value="1"/>
</dbReference>
<feature type="transmembrane region" description="Helical" evidence="7">
    <location>
        <begin position="105"/>
        <end position="124"/>
    </location>
</feature>
<dbReference type="AlphaFoldDB" id="A0A1I2KC77"/>
<evidence type="ECO:0000256" key="7">
    <source>
        <dbReference type="SAM" id="Phobius"/>
    </source>
</evidence>
<proteinExistence type="predicted"/>
<dbReference type="PANTHER" id="PTHR24421:SF63">
    <property type="entry name" value="SENSOR HISTIDINE KINASE DESK"/>
    <property type="match status" value="1"/>
</dbReference>
<gene>
    <name evidence="11" type="ORF">SAMN05216353_10414</name>
</gene>
<dbReference type="InterPro" id="IPR050482">
    <property type="entry name" value="Sensor_HK_TwoCompSys"/>
</dbReference>
<feature type="transmembrane region" description="Helical" evidence="7">
    <location>
        <begin position="12"/>
        <end position="31"/>
    </location>
</feature>
<evidence type="ECO:0000256" key="2">
    <source>
        <dbReference type="ARBA" id="ARBA00012438"/>
    </source>
</evidence>
<evidence type="ECO:0000256" key="4">
    <source>
        <dbReference type="ARBA" id="ARBA00022777"/>
    </source>
</evidence>
<keyword evidence="6" id="KW-0175">Coiled coil</keyword>
<feature type="transmembrane region" description="Helical" evidence="7">
    <location>
        <begin position="38"/>
        <end position="58"/>
    </location>
</feature>
<evidence type="ECO:0000313" key="11">
    <source>
        <dbReference type="EMBL" id="SFF64053.1"/>
    </source>
</evidence>
<evidence type="ECO:0000256" key="6">
    <source>
        <dbReference type="SAM" id="Coils"/>
    </source>
</evidence>
<dbReference type="EC" id="2.7.13.3" evidence="2"/>
<feature type="domain" description="DesK/YvfT N-terminal" evidence="10">
    <location>
        <begin position="1"/>
        <end position="150"/>
    </location>
</feature>
<dbReference type="Pfam" id="PF07730">
    <property type="entry name" value="HisKA_3"/>
    <property type="match status" value="1"/>
</dbReference>
<keyword evidence="3" id="KW-0808">Transferase</keyword>
<feature type="domain" description="Histidine kinase/HSP90-like ATPase" evidence="8">
    <location>
        <begin position="282"/>
        <end position="366"/>
    </location>
</feature>
<comment type="catalytic activity">
    <reaction evidence="1">
        <text>ATP + protein L-histidine = ADP + protein N-phospho-L-histidine.</text>
        <dbReference type="EC" id="2.7.13.3"/>
    </reaction>
</comment>
<dbReference type="PANTHER" id="PTHR24421">
    <property type="entry name" value="NITRATE/NITRITE SENSOR PROTEIN NARX-RELATED"/>
    <property type="match status" value="1"/>
</dbReference>
<keyword evidence="7" id="KW-1133">Transmembrane helix</keyword>
<keyword evidence="4 11" id="KW-0418">Kinase</keyword>
<evidence type="ECO:0000313" key="12">
    <source>
        <dbReference type="Proteomes" id="UP000198897"/>
    </source>
</evidence>
<dbReference type="EMBL" id="FOOG01000004">
    <property type="protein sequence ID" value="SFF64053.1"/>
    <property type="molecule type" value="Genomic_DNA"/>
</dbReference>
<dbReference type="Gene3D" id="3.30.565.10">
    <property type="entry name" value="Histidine kinase-like ATPase, C-terminal domain"/>
    <property type="match status" value="1"/>
</dbReference>
<evidence type="ECO:0000256" key="5">
    <source>
        <dbReference type="ARBA" id="ARBA00023012"/>
    </source>
</evidence>
<accession>A0A1I2KC77</accession>
<organism evidence="11 12">
    <name type="scientific">Halobacillus alkaliphilus</name>
    <dbReference type="NCBI Taxonomy" id="396056"/>
    <lineage>
        <taxon>Bacteria</taxon>
        <taxon>Bacillati</taxon>
        <taxon>Bacillota</taxon>
        <taxon>Bacilli</taxon>
        <taxon>Bacillales</taxon>
        <taxon>Bacillaceae</taxon>
        <taxon>Halobacillus</taxon>
    </lineage>
</organism>
<name>A0A1I2KC77_9BACI</name>
<evidence type="ECO:0000256" key="3">
    <source>
        <dbReference type="ARBA" id="ARBA00022679"/>
    </source>
</evidence>
<dbReference type="InterPro" id="IPR036890">
    <property type="entry name" value="HATPase_C_sf"/>
</dbReference>
<evidence type="ECO:0000259" key="10">
    <source>
        <dbReference type="Pfam" id="PF23540"/>
    </source>
</evidence>
<dbReference type="InterPro" id="IPR011712">
    <property type="entry name" value="Sig_transdc_His_kin_sub3_dim/P"/>
</dbReference>
<feature type="coiled-coil region" evidence="6">
    <location>
        <begin position="150"/>
        <end position="177"/>
    </location>
</feature>
<dbReference type="InterPro" id="IPR003594">
    <property type="entry name" value="HATPase_dom"/>
</dbReference>
<keyword evidence="7" id="KW-0812">Transmembrane</keyword>
<dbReference type="RefSeq" id="WP_089750267.1">
    <property type="nucleotide sequence ID" value="NZ_FOOG01000004.1"/>
</dbReference>
<evidence type="ECO:0000259" key="8">
    <source>
        <dbReference type="Pfam" id="PF02518"/>
    </source>
</evidence>
<dbReference type="Gene3D" id="1.20.5.1930">
    <property type="match status" value="1"/>
</dbReference>
<sequence>MQSWYHIIPKNTGLSTYVWIIFCLLPFFFIFRSSSMFEIAFGIFMTLLFFLSYRLSFISNSRMVYLWVSIEMAISLVMTFLFGYIYFALFLAFFIGNIKHLGGFLSLYIVHLMTTIAAVVMTFVTEVDDIFPHLPFIVITVIGVILLPFTVRYRNKQHKLEGELQDANERISQLMVLEERERIARDLHDTLGQKLSMIGLKSDLAGKLIPVKPEKAVEEVQDIRQTARTALKEVREMVSDMRGTKLEDELIRVQQIIEAAEMSFEYEGSPKLENTPLLVENVLSMCLKEAVTNIVKHSDASHCKVTITQTSTEILVVVEDNGRGLPDNIEPFKGNGMQGMRERLEFVNGSMEIYSSHGTTLRLHVPNIIKQSNKEESV</sequence>
<dbReference type="GO" id="GO:0016020">
    <property type="term" value="C:membrane"/>
    <property type="evidence" value="ECO:0007669"/>
    <property type="project" value="InterPro"/>
</dbReference>
<dbReference type="CDD" id="cd16917">
    <property type="entry name" value="HATPase_UhpB-NarQ-NarX-like"/>
    <property type="match status" value="1"/>
</dbReference>
<dbReference type="InterPro" id="IPR056374">
    <property type="entry name" value="DesK/YvfT_N"/>
</dbReference>
<dbReference type="GO" id="GO:0000155">
    <property type="term" value="F:phosphorelay sensor kinase activity"/>
    <property type="evidence" value="ECO:0007669"/>
    <property type="project" value="InterPro"/>
</dbReference>
<dbReference type="OrthoDB" id="9797605at2"/>
<dbReference type="Proteomes" id="UP000198897">
    <property type="component" value="Unassembled WGS sequence"/>
</dbReference>
<evidence type="ECO:0000256" key="1">
    <source>
        <dbReference type="ARBA" id="ARBA00000085"/>
    </source>
</evidence>
<keyword evidence="5" id="KW-0902">Two-component regulatory system</keyword>
<feature type="domain" description="Signal transduction histidine kinase subgroup 3 dimerisation and phosphoacceptor" evidence="9">
    <location>
        <begin position="179"/>
        <end position="244"/>
    </location>
</feature>
<dbReference type="GO" id="GO:0046983">
    <property type="term" value="F:protein dimerization activity"/>
    <property type="evidence" value="ECO:0007669"/>
    <property type="project" value="InterPro"/>
</dbReference>
<feature type="transmembrane region" description="Helical" evidence="7">
    <location>
        <begin position="130"/>
        <end position="151"/>
    </location>
</feature>
<dbReference type="Pfam" id="PF02518">
    <property type="entry name" value="HATPase_c"/>
    <property type="match status" value="1"/>
</dbReference>